<keyword evidence="5" id="KW-1185">Reference proteome</keyword>
<evidence type="ECO:0000313" key="4">
    <source>
        <dbReference type="EMBL" id="AKF09063.1"/>
    </source>
</evidence>
<accession>A0A0F6YKA7</accession>
<dbReference type="Pfam" id="PF00990">
    <property type="entry name" value="GGDEF"/>
    <property type="match status" value="1"/>
</dbReference>
<dbReference type="STRING" id="927083.DB32_006212"/>
<evidence type="ECO:0000259" key="3">
    <source>
        <dbReference type="PROSITE" id="PS50887"/>
    </source>
</evidence>
<dbReference type="OrthoDB" id="9759607at2"/>
<dbReference type="PANTHER" id="PTHR45138:SF9">
    <property type="entry name" value="DIGUANYLATE CYCLASE DGCM-RELATED"/>
    <property type="match status" value="1"/>
</dbReference>
<dbReference type="SMART" id="SM00065">
    <property type="entry name" value="GAF"/>
    <property type="match status" value="1"/>
</dbReference>
<dbReference type="InterPro" id="IPR029787">
    <property type="entry name" value="Nucleotide_cyclase"/>
</dbReference>
<dbReference type="PROSITE" id="PS50887">
    <property type="entry name" value="GGDEF"/>
    <property type="match status" value="1"/>
</dbReference>
<dbReference type="Pfam" id="PF13185">
    <property type="entry name" value="GAF_2"/>
    <property type="match status" value="1"/>
</dbReference>
<dbReference type="InterPro" id="IPR003018">
    <property type="entry name" value="GAF"/>
</dbReference>
<dbReference type="SUPFAM" id="SSF55073">
    <property type="entry name" value="Nucleotide cyclase"/>
    <property type="match status" value="1"/>
</dbReference>
<dbReference type="InterPro" id="IPR000160">
    <property type="entry name" value="GGDEF_dom"/>
</dbReference>
<feature type="domain" description="GGDEF" evidence="3">
    <location>
        <begin position="197"/>
        <end position="331"/>
    </location>
</feature>
<gene>
    <name evidence="4" type="ORF">DB32_006212</name>
</gene>
<dbReference type="EC" id="2.7.7.65" evidence="1"/>
<proteinExistence type="predicted"/>
<protein>
    <recommendedName>
        <fullName evidence="1">diguanylate cyclase</fullName>
        <ecNumber evidence="1">2.7.7.65</ecNumber>
    </recommendedName>
</protein>
<organism evidence="4 5">
    <name type="scientific">Sandaracinus amylolyticus</name>
    <dbReference type="NCBI Taxonomy" id="927083"/>
    <lineage>
        <taxon>Bacteria</taxon>
        <taxon>Pseudomonadati</taxon>
        <taxon>Myxococcota</taxon>
        <taxon>Polyangia</taxon>
        <taxon>Polyangiales</taxon>
        <taxon>Sandaracinaceae</taxon>
        <taxon>Sandaracinus</taxon>
    </lineage>
</organism>
<dbReference type="GO" id="GO:0043709">
    <property type="term" value="P:cell adhesion involved in single-species biofilm formation"/>
    <property type="evidence" value="ECO:0007669"/>
    <property type="project" value="TreeGrafter"/>
</dbReference>
<dbReference type="InterPro" id="IPR043128">
    <property type="entry name" value="Rev_trsase/Diguanyl_cyclase"/>
</dbReference>
<dbReference type="AlphaFoldDB" id="A0A0F6YKA7"/>
<dbReference type="Proteomes" id="UP000034883">
    <property type="component" value="Chromosome"/>
</dbReference>
<dbReference type="PANTHER" id="PTHR45138">
    <property type="entry name" value="REGULATORY COMPONENTS OF SENSORY TRANSDUCTION SYSTEM"/>
    <property type="match status" value="1"/>
</dbReference>
<dbReference type="SMART" id="SM00267">
    <property type="entry name" value="GGDEF"/>
    <property type="match status" value="1"/>
</dbReference>
<dbReference type="GO" id="GO:1902201">
    <property type="term" value="P:negative regulation of bacterial-type flagellum-dependent cell motility"/>
    <property type="evidence" value="ECO:0007669"/>
    <property type="project" value="TreeGrafter"/>
</dbReference>
<dbReference type="GO" id="GO:0005886">
    <property type="term" value="C:plasma membrane"/>
    <property type="evidence" value="ECO:0007669"/>
    <property type="project" value="TreeGrafter"/>
</dbReference>
<dbReference type="KEGG" id="samy:DB32_006212"/>
<dbReference type="EMBL" id="CP011125">
    <property type="protein sequence ID" value="AKF09063.1"/>
    <property type="molecule type" value="Genomic_DNA"/>
</dbReference>
<dbReference type="InterPro" id="IPR050469">
    <property type="entry name" value="Diguanylate_Cyclase"/>
</dbReference>
<dbReference type="Gene3D" id="3.30.70.270">
    <property type="match status" value="1"/>
</dbReference>
<evidence type="ECO:0000256" key="1">
    <source>
        <dbReference type="ARBA" id="ARBA00012528"/>
    </source>
</evidence>
<reference evidence="4 5" key="1">
    <citation type="submission" date="2015-03" db="EMBL/GenBank/DDBJ databases">
        <title>Genome assembly of Sandaracinus amylolyticus DSM 53668.</title>
        <authorList>
            <person name="Sharma G."/>
            <person name="Subramanian S."/>
        </authorList>
    </citation>
    <scope>NUCLEOTIDE SEQUENCE [LARGE SCALE GENOMIC DNA]</scope>
    <source>
        <strain evidence="4 5">DSM 53668</strain>
    </source>
</reference>
<evidence type="ECO:0000313" key="5">
    <source>
        <dbReference type="Proteomes" id="UP000034883"/>
    </source>
</evidence>
<dbReference type="NCBIfam" id="TIGR00254">
    <property type="entry name" value="GGDEF"/>
    <property type="match status" value="1"/>
</dbReference>
<comment type="catalytic activity">
    <reaction evidence="2">
        <text>2 GTP = 3',3'-c-di-GMP + 2 diphosphate</text>
        <dbReference type="Rhea" id="RHEA:24898"/>
        <dbReference type="ChEBI" id="CHEBI:33019"/>
        <dbReference type="ChEBI" id="CHEBI:37565"/>
        <dbReference type="ChEBI" id="CHEBI:58805"/>
        <dbReference type="EC" id="2.7.7.65"/>
    </reaction>
</comment>
<dbReference type="InterPro" id="IPR029016">
    <property type="entry name" value="GAF-like_dom_sf"/>
</dbReference>
<name>A0A0F6YKA7_9BACT</name>
<dbReference type="GO" id="GO:0052621">
    <property type="term" value="F:diguanylate cyclase activity"/>
    <property type="evidence" value="ECO:0007669"/>
    <property type="project" value="UniProtKB-EC"/>
</dbReference>
<evidence type="ECO:0000256" key="2">
    <source>
        <dbReference type="ARBA" id="ARBA00034247"/>
    </source>
</evidence>
<dbReference type="Gene3D" id="3.30.450.40">
    <property type="match status" value="1"/>
</dbReference>
<dbReference type="CDD" id="cd01949">
    <property type="entry name" value="GGDEF"/>
    <property type="match status" value="1"/>
</dbReference>
<sequence>MVDAKVTLHVLIDLHRALTNEPSLEKQLDRVARAALALLEADHASIRVLDETGTELLSGARAGTGVQYRPVTFGRGVGVAGWVVDHNETVRIDDVTTDARFVDVRGQGFAIRSMLAVPLAITGAVIGVLVVTSERVGAFDASKEDLAILLASIAVSPIERARLEEIALRDPSTRAFGARYLAPRLAGEVHRAREGRVALSVIALDLDPLPELREELGRAAIDALLRVSVDRILAVVRARGVVIRRDGGELVIVLPQHDADDAERMADRIGDALAKRVTELGPGLEALELTASFGVVQWDGAESPTRLERRADDALRAAKQRGPGAIAVWPSGERALEG</sequence>
<dbReference type="SUPFAM" id="SSF55781">
    <property type="entry name" value="GAF domain-like"/>
    <property type="match status" value="1"/>
</dbReference>
<dbReference type="RefSeq" id="WP_053236150.1">
    <property type="nucleotide sequence ID" value="NZ_CP011125.1"/>
</dbReference>